<dbReference type="Pfam" id="PF00216">
    <property type="entry name" value="Bac_DNA_binding"/>
    <property type="match status" value="1"/>
</dbReference>
<reference evidence="5 6" key="1">
    <citation type="submission" date="2015-05" db="EMBL/GenBank/DDBJ databases">
        <title>Draft genome sequence of Microvirga vignae strain BR3299, a novel nitrogen fixing bacteria isolated from Brazil semi-aired region.</title>
        <authorList>
            <person name="Zilli J.E."/>
            <person name="Passos S.R."/>
            <person name="Leite J."/>
            <person name="Baldani J.I."/>
            <person name="Xavier G.R."/>
            <person name="Rumjaneck N.G."/>
            <person name="Simoes-Araujo J.L."/>
        </authorList>
    </citation>
    <scope>NUCLEOTIDE SEQUENCE [LARGE SCALE GENOMIC DNA]</scope>
    <source>
        <strain evidence="5 6">BR3299</strain>
    </source>
</reference>
<evidence type="ECO:0000313" key="6">
    <source>
        <dbReference type="Proteomes" id="UP000035489"/>
    </source>
</evidence>
<evidence type="ECO:0000256" key="1">
    <source>
        <dbReference type="ARBA" id="ARBA00010529"/>
    </source>
</evidence>
<name>A0A0H1R427_9HYPH</name>
<dbReference type="Gene3D" id="4.10.520.10">
    <property type="entry name" value="IHF-like DNA-binding proteins"/>
    <property type="match status" value="1"/>
</dbReference>
<dbReference type="PANTHER" id="PTHR33175">
    <property type="entry name" value="DNA-BINDING PROTEIN HU"/>
    <property type="match status" value="1"/>
</dbReference>
<dbReference type="PRINTS" id="PR01727">
    <property type="entry name" value="DNABINDINGHU"/>
</dbReference>
<sequence>GILQVRKRAARMGRNPQTGEPVKIKASKKIAFRAAKDLKESI</sequence>
<evidence type="ECO:0000313" key="5">
    <source>
        <dbReference type="EMBL" id="KLK89965.1"/>
    </source>
</evidence>
<gene>
    <name evidence="5" type="ORF">AA309_28360</name>
</gene>
<dbReference type="GO" id="GO:0005829">
    <property type="term" value="C:cytosol"/>
    <property type="evidence" value="ECO:0007669"/>
    <property type="project" value="TreeGrafter"/>
</dbReference>
<feature type="non-terminal residue" evidence="5">
    <location>
        <position position="1"/>
    </location>
</feature>
<dbReference type="PANTHER" id="PTHR33175:SF3">
    <property type="entry name" value="DNA-BINDING PROTEIN HU-BETA"/>
    <property type="match status" value="1"/>
</dbReference>
<dbReference type="AlphaFoldDB" id="A0A0H1R427"/>
<feature type="region of interest" description="Disordered" evidence="4">
    <location>
        <begin position="1"/>
        <end position="22"/>
    </location>
</feature>
<dbReference type="InterPro" id="IPR000119">
    <property type="entry name" value="Hist_DNA-bd"/>
</dbReference>
<dbReference type="GO" id="GO:0003677">
    <property type="term" value="F:DNA binding"/>
    <property type="evidence" value="ECO:0007669"/>
    <property type="project" value="UniProtKB-KW"/>
</dbReference>
<dbReference type="Proteomes" id="UP000035489">
    <property type="component" value="Unassembled WGS sequence"/>
</dbReference>
<comment type="caution">
    <text evidence="5">The sequence shown here is derived from an EMBL/GenBank/DDBJ whole genome shotgun (WGS) entry which is preliminary data.</text>
</comment>
<accession>A0A0H1R427</accession>
<evidence type="ECO:0000256" key="2">
    <source>
        <dbReference type="ARBA" id="ARBA00023067"/>
    </source>
</evidence>
<keyword evidence="2" id="KW-0226">DNA condensation</keyword>
<protein>
    <submittedName>
        <fullName evidence="5">DNA-binding protein</fullName>
    </submittedName>
</protein>
<proteinExistence type="inferred from homology"/>
<evidence type="ECO:0000256" key="4">
    <source>
        <dbReference type="SAM" id="MobiDB-lite"/>
    </source>
</evidence>
<comment type="similarity">
    <text evidence="1">Belongs to the bacterial histone-like protein family.</text>
</comment>
<organism evidence="5 6">
    <name type="scientific">Microvirga vignae</name>
    <dbReference type="NCBI Taxonomy" id="1225564"/>
    <lineage>
        <taxon>Bacteria</taxon>
        <taxon>Pseudomonadati</taxon>
        <taxon>Pseudomonadota</taxon>
        <taxon>Alphaproteobacteria</taxon>
        <taxon>Hyphomicrobiales</taxon>
        <taxon>Methylobacteriaceae</taxon>
        <taxon>Microvirga</taxon>
    </lineage>
</organism>
<dbReference type="PATRIC" id="fig|1225564.3.peg.204"/>
<dbReference type="GO" id="GO:0030527">
    <property type="term" value="F:structural constituent of chromatin"/>
    <property type="evidence" value="ECO:0007669"/>
    <property type="project" value="InterPro"/>
</dbReference>
<dbReference type="SUPFAM" id="SSF47729">
    <property type="entry name" value="IHF-like DNA-binding proteins"/>
    <property type="match status" value="1"/>
</dbReference>
<keyword evidence="3 5" id="KW-0238">DNA-binding</keyword>
<dbReference type="InterPro" id="IPR010992">
    <property type="entry name" value="IHF-like_DNA-bd_dom_sf"/>
</dbReference>
<dbReference type="RefSeq" id="WP_047192383.1">
    <property type="nucleotide sequence ID" value="NZ_LCYG01000107.1"/>
</dbReference>
<dbReference type="GO" id="GO:0030261">
    <property type="term" value="P:chromosome condensation"/>
    <property type="evidence" value="ECO:0007669"/>
    <property type="project" value="UniProtKB-KW"/>
</dbReference>
<dbReference type="EMBL" id="LCYG01000107">
    <property type="protein sequence ID" value="KLK89965.1"/>
    <property type="molecule type" value="Genomic_DNA"/>
</dbReference>
<feature type="compositionally biased region" description="Basic residues" evidence="4">
    <location>
        <begin position="1"/>
        <end position="11"/>
    </location>
</feature>
<keyword evidence="6" id="KW-1185">Reference proteome</keyword>
<evidence type="ECO:0000256" key="3">
    <source>
        <dbReference type="ARBA" id="ARBA00023125"/>
    </source>
</evidence>